<evidence type="ECO:0000256" key="1">
    <source>
        <dbReference type="SAM" id="Phobius"/>
    </source>
</evidence>
<evidence type="ECO:0000313" key="2">
    <source>
        <dbReference type="EMBL" id="ADG66431.1"/>
    </source>
</evidence>
<feature type="transmembrane region" description="Helical" evidence="1">
    <location>
        <begin position="21"/>
        <end position="41"/>
    </location>
</feature>
<dbReference type="HOGENOM" id="CLU_1843272_0_0_0"/>
<proteinExistence type="predicted"/>
<keyword evidence="3" id="KW-1185">Reference proteome</keyword>
<reference evidence="2 3" key="1">
    <citation type="journal article" date="2010" name="Stand. Genomic Sci.">
        <title>Complete genome sequence of Planctomyces limnophilus type strain (Mu 290).</title>
        <authorList>
            <person name="Labutti K."/>
            <person name="Sikorski J."/>
            <person name="Schneider S."/>
            <person name="Nolan M."/>
            <person name="Lucas S."/>
            <person name="Glavina Del Rio T."/>
            <person name="Tice H."/>
            <person name="Cheng J.F."/>
            <person name="Goodwin L."/>
            <person name="Pitluck S."/>
            <person name="Liolios K."/>
            <person name="Ivanova N."/>
            <person name="Mavromatis K."/>
            <person name="Mikhailova N."/>
            <person name="Pati A."/>
            <person name="Chen A."/>
            <person name="Palaniappan K."/>
            <person name="Land M."/>
            <person name="Hauser L."/>
            <person name="Chang Y.J."/>
            <person name="Jeffries C.D."/>
            <person name="Tindall B.J."/>
            <person name="Rohde M."/>
            <person name="Goker M."/>
            <person name="Woyke T."/>
            <person name="Bristow J."/>
            <person name="Eisen J.A."/>
            <person name="Markowitz V."/>
            <person name="Hugenholtz P."/>
            <person name="Kyrpides N.C."/>
            <person name="Klenk H.P."/>
            <person name="Lapidus A."/>
        </authorList>
    </citation>
    <scope>NUCLEOTIDE SEQUENCE [LARGE SCALE GENOMIC DNA]</scope>
    <source>
        <strain evidence="3">ATCC 43296 / DSM 3776 / IFAM 1008 / Mu 290</strain>
    </source>
</reference>
<keyword evidence="1" id="KW-1133">Transmembrane helix</keyword>
<name>D5SQW3_PLAL2</name>
<dbReference type="RefSeq" id="WP_013108862.1">
    <property type="nucleotide sequence ID" value="NC_014148.1"/>
</dbReference>
<dbReference type="AlphaFoldDB" id="D5SQW3"/>
<dbReference type="Proteomes" id="UP000002220">
    <property type="component" value="Chromosome"/>
</dbReference>
<keyword evidence="1" id="KW-0472">Membrane</keyword>
<evidence type="ECO:0000313" key="3">
    <source>
        <dbReference type="Proteomes" id="UP000002220"/>
    </source>
</evidence>
<gene>
    <name evidence="2" type="ordered locus">Plim_0583</name>
</gene>
<protein>
    <submittedName>
        <fullName evidence="2">Uncharacterized protein</fullName>
    </submittedName>
</protein>
<feature type="transmembrane region" description="Helical" evidence="1">
    <location>
        <begin position="107"/>
        <end position="134"/>
    </location>
</feature>
<keyword evidence="1" id="KW-0812">Transmembrane</keyword>
<dbReference type="STRING" id="521674.Plim_0583"/>
<dbReference type="KEGG" id="plm:Plim_0583"/>
<feature type="transmembrane region" description="Helical" evidence="1">
    <location>
        <begin position="47"/>
        <end position="67"/>
    </location>
</feature>
<dbReference type="EMBL" id="CP001744">
    <property type="protein sequence ID" value="ADG66431.1"/>
    <property type="molecule type" value="Genomic_DNA"/>
</dbReference>
<organism evidence="2 3">
    <name type="scientific">Planctopirus limnophila (strain ATCC 43296 / DSM 3776 / IFAM 1008 / Mu 290)</name>
    <name type="common">Planctomyces limnophilus</name>
    <dbReference type="NCBI Taxonomy" id="521674"/>
    <lineage>
        <taxon>Bacteria</taxon>
        <taxon>Pseudomonadati</taxon>
        <taxon>Planctomycetota</taxon>
        <taxon>Planctomycetia</taxon>
        <taxon>Planctomycetales</taxon>
        <taxon>Planctomycetaceae</taxon>
        <taxon>Planctopirus</taxon>
    </lineage>
</organism>
<feature type="transmembrane region" description="Helical" evidence="1">
    <location>
        <begin position="74"/>
        <end position="95"/>
    </location>
</feature>
<accession>D5SQW3</accession>
<sequence length="139" mass="14425" precursor="true">MSDRSIADAPSTTFFQNPTRVIACVLLAVIGIGMSAWAYQLSPGGPILTWGILPGAPFVILAGLSLVMRIPLRVTIGAYVGGLFAVSIPYGAIWYSSLNYNGGGANIGLGLLLIATLVLLPIPMLIGGFLGWVVGATHK</sequence>